<dbReference type="Gene3D" id="1.10.150.870">
    <property type="match status" value="1"/>
</dbReference>
<evidence type="ECO:0000256" key="9">
    <source>
        <dbReference type="ARBA" id="ARBA00025611"/>
    </source>
</evidence>
<evidence type="ECO:0000256" key="2">
    <source>
        <dbReference type="ARBA" id="ARBA00009496"/>
    </source>
</evidence>
<dbReference type="CDD" id="cd07431">
    <property type="entry name" value="PHP_PolIIIA"/>
    <property type="match status" value="1"/>
</dbReference>
<dbReference type="SUPFAM" id="SSF89550">
    <property type="entry name" value="PHP domain-like"/>
    <property type="match status" value="1"/>
</dbReference>
<evidence type="ECO:0000256" key="3">
    <source>
        <dbReference type="ARBA" id="ARBA00012417"/>
    </source>
</evidence>
<dbReference type="Pfam" id="PF01336">
    <property type="entry name" value="tRNA_anti-codon"/>
    <property type="match status" value="1"/>
</dbReference>
<dbReference type="InterPro" id="IPR004805">
    <property type="entry name" value="DnaE2/DnaE/PolC"/>
</dbReference>
<dbReference type="CDD" id="cd04485">
    <property type="entry name" value="DnaE_OBF"/>
    <property type="match status" value="1"/>
</dbReference>
<dbReference type="InterPro" id="IPR011708">
    <property type="entry name" value="DNA_pol3_alpha_NTPase_dom"/>
</dbReference>
<keyword evidence="6 13" id="KW-0548">Nucleotidyltransferase</keyword>
<evidence type="ECO:0000256" key="5">
    <source>
        <dbReference type="ARBA" id="ARBA00022679"/>
    </source>
</evidence>
<protein>
    <recommendedName>
        <fullName evidence="4">DNA polymerase III subunit alpha</fullName>
        <ecNumber evidence="3">2.7.7.7</ecNumber>
    </recommendedName>
</protein>
<dbReference type="SMART" id="SM00481">
    <property type="entry name" value="POLIIIAc"/>
    <property type="match status" value="1"/>
</dbReference>
<dbReference type="PANTHER" id="PTHR32294:SF0">
    <property type="entry name" value="DNA POLYMERASE III SUBUNIT ALPHA"/>
    <property type="match status" value="1"/>
</dbReference>
<dbReference type="Pfam" id="PF07733">
    <property type="entry name" value="DNA_pol3_alpha"/>
    <property type="match status" value="1"/>
</dbReference>
<dbReference type="GO" id="GO:0003887">
    <property type="term" value="F:DNA-directed DNA polymerase activity"/>
    <property type="evidence" value="ECO:0007669"/>
    <property type="project" value="UniProtKB-KW"/>
</dbReference>
<dbReference type="GO" id="GO:0008408">
    <property type="term" value="F:3'-5' exonuclease activity"/>
    <property type="evidence" value="ECO:0007669"/>
    <property type="project" value="InterPro"/>
</dbReference>
<feature type="domain" description="Polymerase/histidinol phosphatase N-terminal" evidence="12">
    <location>
        <begin position="3"/>
        <end position="70"/>
    </location>
</feature>
<keyword evidence="8" id="KW-0239">DNA-directed DNA polymerase</keyword>
<dbReference type="GO" id="GO:0003676">
    <property type="term" value="F:nucleic acid binding"/>
    <property type="evidence" value="ECO:0007669"/>
    <property type="project" value="InterPro"/>
</dbReference>
<evidence type="ECO:0000256" key="4">
    <source>
        <dbReference type="ARBA" id="ARBA00019114"/>
    </source>
</evidence>
<keyword evidence="5 13" id="KW-0808">Transferase</keyword>
<evidence type="ECO:0000256" key="7">
    <source>
        <dbReference type="ARBA" id="ARBA00022705"/>
    </source>
</evidence>
<accession>A0A6N3E931</accession>
<dbReference type="Gene3D" id="1.10.10.1600">
    <property type="entry name" value="Bacterial DNA polymerase III alpha subunit, thumb domain"/>
    <property type="match status" value="1"/>
</dbReference>
<dbReference type="Pfam" id="PF02811">
    <property type="entry name" value="PHP"/>
    <property type="match status" value="1"/>
</dbReference>
<gene>
    <name evidence="13" type="primary">dnaE</name>
    <name evidence="13" type="ORF">SSLFYP27_02027</name>
</gene>
<dbReference type="InterPro" id="IPR040982">
    <property type="entry name" value="DNA_pol3_finger"/>
</dbReference>
<proteinExistence type="inferred from homology"/>
<sequence length="1066" mass="122855">MKAHLNIHTAYDLLESSLRVSDIVEKAVAEGYQSLALTDRNVLYAVPQFYDACRQADIKPIIGMTVDLSDGLTELETVLLAKNNQGLKSLYQLSSAIKIQDKRTISTEWLKHYQNDLVIIFKRINAEQMNLAEMFSEHADVFTDHLSSGAAEQLDLNQVWMQEAKYLDEADAETVSALQAIKNNKALDLVNTGSEQHAHLYSQADIVSLSLSQDIIDNTNDLADQCNITIEYHQSLLPQYDTPEGTSSKEYLYQLLDNAIKRMNLDTPQYRKRLDYEFDVITKMGYEDYFLIVSDLIHYAKTQDVMVGPGRGSSAGSLISYLLNITTIDPLKYNLLFERFLNPERVTMPDIDIDFEDTKRERVIEYVQQKYGDYHVSGIVTFGHLQAKAVARDVGRIMGFEEKTLSEISHLIPSKLGITLNEAYDTQAFKDFVHRNHRHEMWFKLSRKLEGLPRHTSTHAAGIIINERPLYQYVPLLMGDTGLLTQWTMTEDERLGLLKIDFLGLRNLSIIHQIINQVKKDLNIDIDIESIPFDDEKVFKMLSLGETTGLFQLESDGVRDALRRLQPQHFEDIVAMTSLYRPGPMEEIPTYIARRHDPSKVAYLHPDLEPILKSTYGVIIYQEQIMQIASKFAGFSYGEADILRRAMSKKNRAVLENERQHFVEGASRNGYSEQLSKQIFDLILKFADYGFPRAHAVSYSKVAYTMAYLKVHYTNYFYANILTNVIGSEKKTEQMIAEAKTMNLKILPPDINESHWYYKAAEQGIYLSLGTIKGVGYQSVKAIVDERYQNGRYKDFFDFTRRLSGRVKTRKLLEALILVGAFDQFGETRATLLGTLDEVLDSSSQVEQDALIFDFVTPKLEYQQKEELPDLALSNFEKEYLGFYITKHPMEKLFDSKQFLGIYKLNNANNHQPVLVQMDTLRRIRTKKGQPMAFATLNDGEHTLDGVIFPDTFQRYETLLLEEKPFIVKGKFENRNQKHQLIINEIQDLDAYEKTMFEKATRIILRKINVDDLEFDTEPSETHQQLPIYFYDEQSNQMRQVGRIERDVDTIERLVEQIDPENIRLM</sequence>
<dbReference type="Pfam" id="PF14579">
    <property type="entry name" value="HHH_6"/>
    <property type="match status" value="1"/>
</dbReference>
<dbReference type="InterPro" id="IPR004013">
    <property type="entry name" value="PHP_dom"/>
</dbReference>
<dbReference type="PANTHER" id="PTHR32294">
    <property type="entry name" value="DNA POLYMERASE III SUBUNIT ALPHA"/>
    <property type="match status" value="1"/>
</dbReference>
<evidence type="ECO:0000256" key="8">
    <source>
        <dbReference type="ARBA" id="ARBA00022932"/>
    </source>
</evidence>
<dbReference type="Pfam" id="PF17657">
    <property type="entry name" value="DNA_pol3_finger"/>
    <property type="match status" value="1"/>
</dbReference>
<comment type="function">
    <text evidence="9">DNA polymerase III is a complex, multichain enzyme responsible for most of the replicative synthesis in bacteria. This DNA polymerase also exhibits 3' to 5' exonuclease activity. The alpha chain is the DNA polymerase.</text>
</comment>
<dbReference type="GO" id="GO:0006260">
    <property type="term" value="P:DNA replication"/>
    <property type="evidence" value="ECO:0007669"/>
    <property type="project" value="UniProtKB-KW"/>
</dbReference>
<evidence type="ECO:0000313" key="13">
    <source>
        <dbReference type="EMBL" id="VYU37580.1"/>
    </source>
</evidence>
<evidence type="ECO:0000259" key="12">
    <source>
        <dbReference type="SMART" id="SM00481"/>
    </source>
</evidence>
<evidence type="ECO:0000256" key="1">
    <source>
        <dbReference type="ARBA" id="ARBA00004496"/>
    </source>
</evidence>
<comment type="catalytic activity">
    <reaction evidence="11">
        <text>DNA(n) + a 2'-deoxyribonucleoside 5'-triphosphate = DNA(n+1) + diphosphate</text>
        <dbReference type="Rhea" id="RHEA:22508"/>
        <dbReference type="Rhea" id="RHEA-COMP:17339"/>
        <dbReference type="Rhea" id="RHEA-COMP:17340"/>
        <dbReference type="ChEBI" id="CHEBI:33019"/>
        <dbReference type="ChEBI" id="CHEBI:61560"/>
        <dbReference type="ChEBI" id="CHEBI:173112"/>
        <dbReference type="EC" id="2.7.7.7"/>
    </reaction>
</comment>
<evidence type="ECO:0000256" key="10">
    <source>
        <dbReference type="ARBA" id="ARBA00026073"/>
    </source>
</evidence>
<reference evidence="13" key="1">
    <citation type="submission" date="2019-11" db="EMBL/GenBank/DDBJ databases">
        <authorList>
            <person name="Feng L."/>
        </authorList>
    </citation>
    <scope>NUCLEOTIDE SEQUENCE</scope>
    <source>
        <strain evidence="13">SsimulansLFYP27</strain>
    </source>
</reference>
<dbReference type="EC" id="2.7.7.7" evidence="3"/>
<comment type="subcellular location">
    <subcellularLocation>
        <location evidence="1">Cytoplasm</location>
    </subcellularLocation>
</comment>
<evidence type="ECO:0000256" key="6">
    <source>
        <dbReference type="ARBA" id="ARBA00022695"/>
    </source>
</evidence>
<dbReference type="Gene3D" id="3.20.20.140">
    <property type="entry name" value="Metal-dependent hydrolases"/>
    <property type="match status" value="2"/>
</dbReference>
<dbReference type="InterPro" id="IPR004365">
    <property type="entry name" value="NA-bd_OB_tRNA"/>
</dbReference>
<dbReference type="InterPro" id="IPR029460">
    <property type="entry name" value="DNAPol_HHH"/>
</dbReference>
<keyword evidence="7" id="KW-0235">DNA replication</keyword>
<evidence type="ECO:0000256" key="11">
    <source>
        <dbReference type="ARBA" id="ARBA00049244"/>
    </source>
</evidence>
<name>A0A6N3E931_STASI</name>
<comment type="subunit">
    <text evidence="10">DNA polymerase III contains a core (composed of alpha, epsilon and theta chains) that associates with a tau subunit. This core dimerizes to form the POLIII' complex. PolIII' associates with the gamma complex (composed of gamma, delta, delta', psi and chi chains) and with the beta chain to form the complete DNA polymerase III complex.</text>
</comment>
<dbReference type="GO" id="GO:0005737">
    <property type="term" value="C:cytoplasm"/>
    <property type="evidence" value="ECO:0007669"/>
    <property type="project" value="UniProtKB-SubCell"/>
</dbReference>
<dbReference type="RefSeq" id="WP_156666910.1">
    <property type="nucleotide sequence ID" value="NZ_CACRUO010000052.1"/>
</dbReference>
<dbReference type="NCBIfam" id="TIGR00594">
    <property type="entry name" value="polc"/>
    <property type="match status" value="1"/>
</dbReference>
<organism evidence="13">
    <name type="scientific">Staphylococcus simulans</name>
    <dbReference type="NCBI Taxonomy" id="1286"/>
    <lineage>
        <taxon>Bacteria</taxon>
        <taxon>Bacillati</taxon>
        <taxon>Bacillota</taxon>
        <taxon>Bacilli</taxon>
        <taxon>Bacillales</taxon>
        <taxon>Staphylococcaceae</taxon>
        <taxon>Staphylococcus</taxon>
    </lineage>
</organism>
<dbReference type="AlphaFoldDB" id="A0A6N3E931"/>
<dbReference type="InterPro" id="IPR003141">
    <property type="entry name" value="Pol/His_phosphatase_N"/>
</dbReference>
<dbReference type="InterPro" id="IPR041931">
    <property type="entry name" value="DNA_pol3_alpha_thumb_dom"/>
</dbReference>
<dbReference type="EMBL" id="CACRUO010000052">
    <property type="protein sequence ID" value="VYU37580.1"/>
    <property type="molecule type" value="Genomic_DNA"/>
</dbReference>
<comment type="similarity">
    <text evidence="2">Belongs to the DNA polymerase type-C family. DnaE subfamily.</text>
</comment>
<dbReference type="InterPro" id="IPR016195">
    <property type="entry name" value="Pol/histidinol_Pase-like"/>
</dbReference>